<keyword evidence="3 6" id="KW-0547">Nucleotide-binding</keyword>
<dbReference type="SUPFAM" id="SSF56112">
    <property type="entry name" value="Protein kinase-like (PK-like)"/>
    <property type="match status" value="1"/>
</dbReference>
<keyword evidence="5 6" id="KW-0067">ATP-binding</keyword>
<dbReference type="PROSITE" id="PS00108">
    <property type="entry name" value="PROTEIN_KINASE_ST"/>
    <property type="match status" value="1"/>
</dbReference>
<feature type="domain" description="Protein kinase" evidence="9">
    <location>
        <begin position="49"/>
        <end position="300"/>
    </location>
</feature>
<feature type="compositionally biased region" description="Basic residues" evidence="8">
    <location>
        <begin position="901"/>
        <end position="916"/>
    </location>
</feature>
<dbReference type="InterPro" id="IPR051681">
    <property type="entry name" value="Ser/Thr_Kinases-Pseudokinases"/>
</dbReference>
<dbReference type="SUPFAM" id="SSF47769">
    <property type="entry name" value="SAM/Pointed domain"/>
    <property type="match status" value="1"/>
</dbReference>
<dbReference type="GO" id="GO:0005737">
    <property type="term" value="C:cytoplasm"/>
    <property type="evidence" value="ECO:0007669"/>
    <property type="project" value="TreeGrafter"/>
</dbReference>
<dbReference type="PROSITE" id="PS50011">
    <property type="entry name" value="PROTEIN_KINASE_DOM"/>
    <property type="match status" value="1"/>
</dbReference>
<dbReference type="PROSITE" id="PS00107">
    <property type="entry name" value="PROTEIN_KINASE_ATP"/>
    <property type="match status" value="1"/>
</dbReference>
<dbReference type="PANTHER" id="PTHR44329:SF288">
    <property type="entry name" value="MITOGEN-ACTIVATED PROTEIN KINASE KINASE KINASE 20"/>
    <property type="match status" value="1"/>
</dbReference>
<feature type="region of interest" description="Disordered" evidence="8">
    <location>
        <begin position="624"/>
        <end position="647"/>
    </location>
</feature>
<sequence>MHLKPKFERRVGRCLHSLMFGSSSQGGTSTADDDRSPVANYPIIARDELELGEQLGAGAYGSVYRGIWKTKGREITVALKKVFMLEKEADILSKIRHRNIIQFFGVSQTNPDFFIVTEFAEGGSLYDYVHKAVDSEIDFDQIINWSLQVASGVAYLHYEAPETIIHRDLKSKNVVMSRDLICKLCDFGTSKNLTHSWTAPTWGGTAAWMSPEIINQKDGITTATDVWSYAVVLWEMISREVPYKGLTEFRIYSMIAQQGVTLVIPEKCPSALSNLMKNCWKVDPKDRYDMRQIISSLESMQVNRELSEECGLFLKRKDEWMCEIEKQLQELEAQKLDYAKKLEELARRERALKRREETQRGMDARAIAAEGDVALWDEEQVCQWMRQISIQLSVKGDVLDHLVALFLHHNINGNRLLDITLKDLECLGICSLGLRCNIFREIKTLRQENHRMKNFPSLQVSRQLDQKKKLEKLSQPLSLPLIIHVTMYTRQSGFSYLPKFRYKILVDTDWEESYQDEGMPADLLDSHVVIKSVCISVLSDDKSITREPYRCVSYPYAVSEWIDSPANGGEVEIVCALSYTDRVIRPRNTCIRAKLFDFSRAQTLDNKRLELLVRSYPAASFHSRRGSTASLDRQPYKNQPSADSGLDVSSTLKGVWRSRASASTLLPPDISVDSSSITSTPKSVAKSPLWANIAAGIRGGQSPSSASTSDSLAMSPNACENLSHKKDVTTFNVSQSPLRWPKPVVDGDAILCTGNLVRDSIFMNPLPRLPGDVRQQRLYRTQSRQQMESRKLSGTAARMRRRPLPIILPKRKFSSLMRSEALNPSIEEVHTSVDSQRSFGGDSLSKDVFDHGICSNESTTKLVAERELNGNGEVRLVVSEHKDEVVDECGTDENRQEDARKSRRRRRHRPHKRGAKKEHNEQCSDAESLSTNVSNCSLNGIAENGTETKRETVHGGYQKWCWK</sequence>
<dbReference type="InterPro" id="IPR013761">
    <property type="entry name" value="SAM/pointed_sf"/>
</dbReference>
<dbReference type="Pfam" id="PF07714">
    <property type="entry name" value="PK_Tyr_Ser-Thr"/>
    <property type="match status" value="1"/>
</dbReference>
<evidence type="ECO:0000256" key="1">
    <source>
        <dbReference type="ARBA" id="ARBA00022527"/>
    </source>
</evidence>
<dbReference type="AlphaFoldDB" id="F1KTA7"/>
<evidence type="ECO:0000256" key="8">
    <source>
        <dbReference type="SAM" id="MobiDB-lite"/>
    </source>
</evidence>
<dbReference type="SMART" id="SM00454">
    <property type="entry name" value="SAM"/>
    <property type="match status" value="1"/>
</dbReference>
<protein>
    <submittedName>
        <fullName evidence="11">Mitogen-activated protein kinase kinase kinase MLT</fullName>
    </submittedName>
</protein>
<evidence type="ECO:0000256" key="4">
    <source>
        <dbReference type="ARBA" id="ARBA00022777"/>
    </source>
</evidence>
<dbReference type="GO" id="GO:0004674">
    <property type="term" value="F:protein serine/threonine kinase activity"/>
    <property type="evidence" value="ECO:0007669"/>
    <property type="project" value="UniProtKB-KW"/>
</dbReference>
<dbReference type="InterPro" id="IPR008271">
    <property type="entry name" value="Ser/Thr_kinase_AS"/>
</dbReference>
<dbReference type="Pfam" id="PF00536">
    <property type="entry name" value="SAM_1"/>
    <property type="match status" value="1"/>
</dbReference>
<keyword evidence="7" id="KW-0175">Coiled coil</keyword>
<dbReference type="PANTHER" id="PTHR44329">
    <property type="entry name" value="SERINE/THREONINE-PROTEIN KINASE TNNI3K-RELATED"/>
    <property type="match status" value="1"/>
</dbReference>
<feature type="binding site" evidence="6">
    <location>
        <position position="80"/>
    </location>
    <ligand>
        <name>ATP</name>
        <dbReference type="ChEBI" id="CHEBI:30616"/>
    </ligand>
</feature>
<dbReference type="Gene3D" id="1.10.150.50">
    <property type="entry name" value="Transcription Factor, Ets-1"/>
    <property type="match status" value="1"/>
</dbReference>
<keyword evidence="1" id="KW-0723">Serine/threonine-protein kinase</keyword>
<evidence type="ECO:0000259" key="9">
    <source>
        <dbReference type="PROSITE" id="PS50011"/>
    </source>
</evidence>
<keyword evidence="2" id="KW-0808">Transferase</keyword>
<dbReference type="InterPro" id="IPR001660">
    <property type="entry name" value="SAM"/>
</dbReference>
<evidence type="ECO:0000256" key="2">
    <source>
        <dbReference type="ARBA" id="ARBA00022679"/>
    </source>
</evidence>
<dbReference type="PROSITE" id="PS50105">
    <property type="entry name" value="SAM_DOMAIN"/>
    <property type="match status" value="1"/>
</dbReference>
<dbReference type="GO" id="GO:0006950">
    <property type="term" value="P:response to stress"/>
    <property type="evidence" value="ECO:0007669"/>
    <property type="project" value="UniProtKB-ARBA"/>
</dbReference>
<feature type="region of interest" description="Disordered" evidence="8">
    <location>
        <begin position="884"/>
        <end position="929"/>
    </location>
</feature>
<dbReference type="SMART" id="SM00220">
    <property type="entry name" value="S_TKc"/>
    <property type="match status" value="1"/>
</dbReference>
<proteinExistence type="evidence at transcript level"/>
<name>F1KTA7_ASCSU</name>
<dbReference type="InterPro" id="IPR000719">
    <property type="entry name" value="Prot_kinase_dom"/>
</dbReference>
<evidence type="ECO:0000313" key="11">
    <source>
        <dbReference type="EMBL" id="ADY41111.1"/>
    </source>
</evidence>
<evidence type="ECO:0000256" key="7">
    <source>
        <dbReference type="SAM" id="Coils"/>
    </source>
</evidence>
<keyword evidence="4 11" id="KW-0418">Kinase</keyword>
<feature type="coiled-coil region" evidence="7">
    <location>
        <begin position="317"/>
        <end position="359"/>
    </location>
</feature>
<feature type="compositionally biased region" description="Polar residues" evidence="8">
    <location>
        <begin position="626"/>
        <end position="647"/>
    </location>
</feature>
<dbReference type="InterPro" id="IPR017441">
    <property type="entry name" value="Protein_kinase_ATP_BS"/>
</dbReference>
<evidence type="ECO:0000259" key="10">
    <source>
        <dbReference type="PROSITE" id="PS50105"/>
    </source>
</evidence>
<evidence type="ECO:0000256" key="6">
    <source>
        <dbReference type="PROSITE-ProRule" id="PRU10141"/>
    </source>
</evidence>
<reference evidence="11" key="1">
    <citation type="journal article" date="2011" name="Genome Res.">
        <title>Deep small RNA sequencing from the nematode Ascaris reveals conservation, functional diversification, and novel developmental profiles.</title>
        <authorList>
            <person name="Wang J."/>
            <person name="Czech B."/>
            <person name="Crunk A."/>
            <person name="Wallace A."/>
            <person name="Mitreva M."/>
            <person name="Hannon G.J."/>
            <person name="Davis R.E."/>
        </authorList>
    </citation>
    <scope>NUCLEOTIDE SEQUENCE</scope>
</reference>
<dbReference type="PRINTS" id="PR00109">
    <property type="entry name" value="TYRKINASE"/>
</dbReference>
<dbReference type="GO" id="GO:0005524">
    <property type="term" value="F:ATP binding"/>
    <property type="evidence" value="ECO:0007669"/>
    <property type="project" value="UniProtKB-UniRule"/>
</dbReference>
<evidence type="ECO:0000256" key="5">
    <source>
        <dbReference type="ARBA" id="ARBA00022840"/>
    </source>
</evidence>
<dbReference type="EMBL" id="JI165508">
    <property type="protein sequence ID" value="ADY41111.1"/>
    <property type="molecule type" value="mRNA"/>
</dbReference>
<dbReference type="Gene3D" id="3.30.200.20">
    <property type="entry name" value="Phosphorylase Kinase, domain 1"/>
    <property type="match status" value="1"/>
</dbReference>
<dbReference type="InterPro" id="IPR001245">
    <property type="entry name" value="Ser-Thr/Tyr_kinase_cat_dom"/>
</dbReference>
<accession>F1KTA7</accession>
<organism evidence="11">
    <name type="scientific">Ascaris suum</name>
    <name type="common">Pig roundworm</name>
    <name type="synonym">Ascaris lumbricoides</name>
    <dbReference type="NCBI Taxonomy" id="6253"/>
    <lineage>
        <taxon>Eukaryota</taxon>
        <taxon>Metazoa</taxon>
        <taxon>Ecdysozoa</taxon>
        <taxon>Nematoda</taxon>
        <taxon>Chromadorea</taxon>
        <taxon>Rhabditida</taxon>
        <taxon>Spirurina</taxon>
        <taxon>Ascaridomorpha</taxon>
        <taxon>Ascaridoidea</taxon>
        <taxon>Ascarididae</taxon>
        <taxon>Ascaris</taxon>
    </lineage>
</organism>
<evidence type="ECO:0000256" key="3">
    <source>
        <dbReference type="ARBA" id="ARBA00022741"/>
    </source>
</evidence>
<dbReference type="Gene3D" id="1.10.510.10">
    <property type="entry name" value="Transferase(Phosphotransferase) domain 1"/>
    <property type="match status" value="1"/>
</dbReference>
<feature type="domain" description="SAM" evidence="10">
    <location>
        <begin position="376"/>
        <end position="448"/>
    </location>
</feature>
<dbReference type="InterPro" id="IPR011009">
    <property type="entry name" value="Kinase-like_dom_sf"/>
</dbReference>